<dbReference type="Pfam" id="PF14588">
    <property type="entry name" value="YjgF_endoribonc"/>
    <property type="match status" value="1"/>
</dbReference>
<name>M2Z143_9PROT</name>
<reference evidence="2 3" key="1">
    <citation type="journal article" date="2014" name="Genome Announc.">
        <title>Draft Genome Sequence of Magnetospirillum sp. Strain SO-1, a Freshwater Magnetotactic Bacterium Isolated from the Ol'khovka River, Russia.</title>
        <authorList>
            <person name="Grouzdev D.S."/>
            <person name="Dziuba M.V."/>
            <person name="Sukhacheva M.S."/>
            <person name="Mardanov A.V."/>
            <person name="Beletskiy A.V."/>
            <person name="Kuznetsov B.B."/>
            <person name="Skryabin K.G."/>
        </authorList>
    </citation>
    <scope>NUCLEOTIDE SEQUENCE [LARGE SCALE GENOMIC DNA]</scope>
    <source>
        <strain evidence="2 3">SO-1</strain>
    </source>
</reference>
<dbReference type="PANTHER" id="PTHR43760:SF1">
    <property type="entry name" value="ENDORIBONUCLEASE L-PSP_CHORISMATE MUTASE-LIKE DOMAIN-CONTAINING PROTEIN"/>
    <property type="match status" value="1"/>
</dbReference>
<comment type="caution">
    <text evidence="2">The sequence shown here is derived from an EMBL/GenBank/DDBJ whole genome shotgun (WGS) entry which is preliminary data.</text>
</comment>
<evidence type="ECO:0000313" key="3">
    <source>
        <dbReference type="Proteomes" id="UP000011744"/>
    </source>
</evidence>
<dbReference type="SUPFAM" id="SSF55298">
    <property type="entry name" value="YjgF-like"/>
    <property type="match status" value="1"/>
</dbReference>
<accession>M2Z143</accession>
<dbReference type="STRING" id="1244869.H261_20659"/>
<feature type="domain" description="Endoribonuclease L-PSP/chorismate mutase-like" evidence="1">
    <location>
        <begin position="8"/>
        <end position="146"/>
    </location>
</feature>
<dbReference type="EMBL" id="AONQ01000089">
    <property type="protein sequence ID" value="EME67995.1"/>
    <property type="molecule type" value="Genomic_DNA"/>
</dbReference>
<dbReference type="OrthoDB" id="9806350at2"/>
<dbReference type="PANTHER" id="PTHR43760">
    <property type="entry name" value="ENDORIBONUCLEASE-RELATED"/>
    <property type="match status" value="1"/>
</dbReference>
<dbReference type="Proteomes" id="UP000011744">
    <property type="component" value="Unassembled WGS sequence"/>
</dbReference>
<proteinExistence type="predicted"/>
<gene>
    <name evidence="2" type="ORF">H261_20659</name>
</gene>
<dbReference type="Gene3D" id="3.30.1330.40">
    <property type="entry name" value="RutC-like"/>
    <property type="match status" value="1"/>
</dbReference>
<dbReference type="InterPro" id="IPR013813">
    <property type="entry name" value="Endoribo_LPSP/chorism_mut-like"/>
</dbReference>
<dbReference type="RefSeq" id="WP_008621430.1">
    <property type="nucleotide sequence ID" value="NZ_AONQ01000089.1"/>
</dbReference>
<dbReference type="PATRIC" id="fig|1244869.3.peg.4091"/>
<evidence type="ECO:0000313" key="2">
    <source>
        <dbReference type="EMBL" id="EME67995.1"/>
    </source>
</evidence>
<protein>
    <submittedName>
        <fullName evidence="2">Putative translation initiation inhibitor</fullName>
    </submittedName>
</protein>
<dbReference type="AlphaFoldDB" id="M2Z143"/>
<organism evidence="2 3">
    <name type="scientific">Paramagnetospirillum caucaseum</name>
    <dbReference type="NCBI Taxonomy" id="1244869"/>
    <lineage>
        <taxon>Bacteria</taxon>
        <taxon>Pseudomonadati</taxon>
        <taxon>Pseudomonadota</taxon>
        <taxon>Alphaproteobacteria</taxon>
        <taxon>Rhodospirillales</taxon>
        <taxon>Magnetospirillaceae</taxon>
        <taxon>Paramagnetospirillum</taxon>
    </lineage>
</organism>
<dbReference type="eggNOG" id="COG0251">
    <property type="taxonomic scope" value="Bacteria"/>
</dbReference>
<dbReference type="InterPro" id="IPR035959">
    <property type="entry name" value="RutC-like_sf"/>
</dbReference>
<sequence>MSGPISQRLKQLGIELPTPPAAVANYVPFVVTGNLLFVSGQLPLENGKLAVTGKLGDGVALEDGIRAARLCAINLLAQVRAAAGGDLERIRRLVRLTAFVASAPSFTDQPKVINGASDLMVEVLGEAGRHARVAVGAPCLPLDAAVEIEAIFELS</sequence>
<keyword evidence="3" id="KW-1185">Reference proteome</keyword>
<evidence type="ECO:0000259" key="1">
    <source>
        <dbReference type="Pfam" id="PF14588"/>
    </source>
</evidence>
<dbReference type="CDD" id="cd02199">
    <property type="entry name" value="YjgF_YER057c_UK114_like_1"/>
    <property type="match status" value="1"/>
</dbReference>